<proteinExistence type="inferred from homology"/>
<evidence type="ECO:0000256" key="1">
    <source>
        <dbReference type="ARBA" id="ARBA00004498"/>
    </source>
</evidence>
<dbReference type="EMBL" id="CAAALY010047275">
    <property type="protein sequence ID" value="VEL20621.1"/>
    <property type="molecule type" value="Genomic_DNA"/>
</dbReference>
<accession>A0A448WUJ7</accession>
<comment type="function">
    <text evidence="8">Ligand for members of the frizzled family of seven transmembrane receptors.</text>
</comment>
<dbReference type="Proteomes" id="UP000784294">
    <property type="component" value="Unassembled WGS sequence"/>
</dbReference>
<reference evidence="10" key="1">
    <citation type="submission" date="2018-11" db="EMBL/GenBank/DDBJ databases">
        <authorList>
            <consortium name="Pathogen Informatics"/>
        </authorList>
    </citation>
    <scope>NUCLEOTIDE SEQUENCE</scope>
</reference>
<evidence type="ECO:0000256" key="3">
    <source>
        <dbReference type="ARBA" id="ARBA00022473"/>
    </source>
</evidence>
<comment type="similarity">
    <text evidence="2 8">Belongs to the Wnt family.</text>
</comment>
<keyword evidence="7" id="KW-1015">Disulfide bond</keyword>
<evidence type="ECO:0000256" key="5">
    <source>
        <dbReference type="ARBA" id="ARBA00022530"/>
    </source>
</evidence>
<keyword evidence="6 8" id="KW-0879">Wnt signaling pathway</keyword>
<organism evidence="10 11">
    <name type="scientific">Protopolystoma xenopodis</name>
    <dbReference type="NCBI Taxonomy" id="117903"/>
    <lineage>
        <taxon>Eukaryota</taxon>
        <taxon>Metazoa</taxon>
        <taxon>Spiralia</taxon>
        <taxon>Lophotrochozoa</taxon>
        <taxon>Platyhelminthes</taxon>
        <taxon>Monogenea</taxon>
        <taxon>Polyopisthocotylea</taxon>
        <taxon>Polystomatidea</taxon>
        <taxon>Polystomatidae</taxon>
        <taxon>Protopolystoma</taxon>
    </lineage>
</organism>
<evidence type="ECO:0000313" key="11">
    <source>
        <dbReference type="Proteomes" id="UP000784294"/>
    </source>
</evidence>
<evidence type="ECO:0000256" key="4">
    <source>
        <dbReference type="ARBA" id="ARBA00022525"/>
    </source>
</evidence>
<dbReference type="GO" id="GO:0005576">
    <property type="term" value="C:extracellular region"/>
    <property type="evidence" value="ECO:0007669"/>
    <property type="project" value="InterPro"/>
</dbReference>
<evidence type="ECO:0000256" key="7">
    <source>
        <dbReference type="ARBA" id="ARBA00023157"/>
    </source>
</evidence>
<comment type="caution">
    <text evidence="10">The sequence shown here is derived from an EMBL/GenBank/DDBJ whole genome shotgun (WGS) entry which is preliminary data.</text>
</comment>
<dbReference type="GO" id="GO:0005102">
    <property type="term" value="F:signaling receptor binding"/>
    <property type="evidence" value="ECO:0007669"/>
    <property type="project" value="InterPro"/>
</dbReference>
<comment type="subcellular location">
    <subcellularLocation>
        <location evidence="1 8">Secreted</location>
        <location evidence="1 8">Extracellular space</location>
        <location evidence="1 8">Extracellular matrix</location>
    </subcellularLocation>
</comment>
<keyword evidence="11" id="KW-1185">Reference proteome</keyword>
<keyword evidence="5" id="KW-0272">Extracellular matrix</keyword>
<dbReference type="AlphaFoldDB" id="A0A448WUJ7"/>
<protein>
    <recommendedName>
        <fullName evidence="8">Protein Wnt</fullName>
    </recommendedName>
</protein>
<evidence type="ECO:0000256" key="8">
    <source>
        <dbReference type="RuleBase" id="RU003500"/>
    </source>
</evidence>
<keyword evidence="3 8" id="KW-0217">Developmental protein</keyword>
<evidence type="ECO:0000256" key="6">
    <source>
        <dbReference type="ARBA" id="ARBA00022687"/>
    </source>
</evidence>
<evidence type="ECO:0000313" key="10">
    <source>
        <dbReference type="EMBL" id="VEL20621.1"/>
    </source>
</evidence>
<evidence type="ECO:0000256" key="2">
    <source>
        <dbReference type="ARBA" id="ARBA00005683"/>
    </source>
</evidence>
<evidence type="ECO:0000256" key="9">
    <source>
        <dbReference type="SAM" id="MobiDB-lite"/>
    </source>
</evidence>
<name>A0A448WUJ7_9PLAT</name>
<dbReference type="InterPro" id="IPR005817">
    <property type="entry name" value="Wnt"/>
</dbReference>
<keyword evidence="4" id="KW-0964">Secreted</keyword>
<dbReference type="Pfam" id="PF00110">
    <property type="entry name" value="wnt"/>
    <property type="match status" value="1"/>
</dbReference>
<sequence>MPRSEQRLQRFSSFRRIGNQLKTSYQSAFRVHYAWVPWRQPEAGTRARASSGPLGDTAYPPINGLASPRRRPRPADFGLGSSPGLVPSAGDDWTEAAGDVGASLRRRGRRQPPRGPVTLPSQDDIVHMEESPNYCNYDRSSGEWR</sequence>
<feature type="region of interest" description="Disordered" evidence="9">
    <location>
        <begin position="44"/>
        <end position="145"/>
    </location>
</feature>
<dbReference type="GO" id="GO:0016055">
    <property type="term" value="P:Wnt signaling pathway"/>
    <property type="evidence" value="ECO:0007669"/>
    <property type="project" value="UniProtKB-KW"/>
</dbReference>
<gene>
    <name evidence="10" type="ORF">PXEA_LOCUS14061</name>
</gene>